<reference evidence="1 2" key="1">
    <citation type="journal article" date="2022" name="Hortic Res">
        <title>A haplotype resolved chromosomal level avocado genome allows analysis of novel avocado genes.</title>
        <authorList>
            <person name="Nath O."/>
            <person name="Fletcher S.J."/>
            <person name="Hayward A."/>
            <person name="Shaw L.M."/>
            <person name="Masouleh A.K."/>
            <person name="Furtado A."/>
            <person name="Henry R.J."/>
            <person name="Mitter N."/>
        </authorList>
    </citation>
    <scope>NUCLEOTIDE SEQUENCE [LARGE SCALE GENOMIC DNA]</scope>
    <source>
        <strain evidence="2">cv. Hass</strain>
    </source>
</reference>
<protein>
    <submittedName>
        <fullName evidence="1">Uncharacterized protein</fullName>
    </submittedName>
</protein>
<sequence length="245" mass="28177">MASVLPQFEGAVETGNIKKAALRNWVVKVYLERKSLAHSLNECYQNSCKTIKQTCDRDSDHSDHYHLAACDGVCKHQVIIMHPFDVGDRCVVDGVQMIVEEKNILTTVFLRYDNEKIYCPNATLATKPISNFYRSPDMSDSVEFSVDVSTSMESIGALKERDKNAHREQSSTLPTMFVAKEIENMNKMKMALFVRHTINHQDKGEKTNRRSELIFELKKLFEELKIKYHLLPQEVHLSYASYCHV</sequence>
<comment type="caution">
    <text evidence="1">The sequence shown here is derived from an EMBL/GenBank/DDBJ whole genome shotgun (WGS) entry which is preliminary data.</text>
</comment>
<evidence type="ECO:0000313" key="2">
    <source>
        <dbReference type="Proteomes" id="UP001234297"/>
    </source>
</evidence>
<dbReference type="Proteomes" id="UP001234297">
    <property type="component" value="Chromosome 1"/>
</dbReference>
<gene>
    <name evidence="1" type="ORF">MRB53_001391</name>
</gene>
<keyword evidence="2" id="KW-1185">Reference proteome</keyword>
<proteinExistence type="predicted"/>
<dbReference type="EMBL" id="CM056809">
    <property type="protein sequence ID" value="KAJ8648368.1"/>
    <property type="molecule type" value="Genomic_DNA"/>
</dbReference>
<organism evidence="1 2">
    <name type="scientific">Persea americana</name>
    <name type="common">Avocado</name>
    <dbReference type="NCBI Taxonomy" id="3435"/>
    <lineage>
        <taxon>Eukaryota</taxon>
        <taxon>Viridiplantae</taxon>
        <taxon>Streptophyta</taxon>
        <taxon>Embryophyta</taxon>
        <taxon>Tracheophyta</taxon>
        <taxon>Spermatophyta</taxon>
        <taxon>Magnoliopsida</taxon>
        <taxon>Magnoliidae</taxon>
        <taxon>Laurales</taxon>
        <taxon>Lauraceae</taxon>
        <taxon>Persea</taxon>
    </lineage>
</organism>
<evidence type="ECO:0000313" key="1">
    <source>
        <dbReference type="EMBL" id="KAJ8648368.1"/>
    </source>
</evidence>
<name>A0ACC2MRV5_PERAE</name>
<accession>A0ACC2MRV5</accession>